<gene>
    <name evidence="1" type="ORF">RCL2_002148500</name>
</gene>
<accession>A0A8H3LXD4</accession>
<name>A0A8H3LXD4_9GLOM</name>
<dbReference type="Proteomes" id="UP000615446">
    <property type="component" value="Unassembled WGS sequence"/>
</dbReference>
<proteinExistence type="predicted"/>
<sequence length="147" mass="16676">MSADTKNIKTSTCLRPKLLLKPTSNQPIITTSSSMFPPSSSIATGVFILPIKQKNNRKGSRHSPKHLRKPPSFDTYLHSSWMRMKKWCTVRFADVGDDGSSIVSSSSSVDEWDEMDLDEEEEEYIFVSRQSPQTNHYFNFHEKGGST</sequence>
<comment type="caution">
    <text evidence="1">The sequence shown here is derived from an EMBL/GenBank/DDBJ whole genome shotgun (WGS) entry which is preliminary data.</text>
</comment>
<dbReference type="AlphaFoldDB" id="A0A8H3LXD4"/>
<dbReference type="OrthoDB" id="2408748at2759"/>
<evidence type="ECO:0000313" key="2">
    <source>
        <dbReference type="Proteomes" id="UP000615446"/>
    </source>
</evidence>
<evidence type="ECO:0000313" key="1">
    <source>
        <dbReference type="EMBL" id="GES94779.1"/>
    </source>
</evidence>
<dbReference type="EMBL" id="BLAL01000239">
    <property type="protein sequence ID" value="GES94779.1"/>
    <property type="molecule type" value="Genomic_DNA"/>
</dbReference>
<organism evidence="1 2">
    <name type="scientific">Rhizophagus clarus</name>
    <dbReference type="NCBI Taxonomy" id="94130"/>
    <lineage>
        <taxon>Eukaryota</taxon>
        <taxon>Fungi</taxon>
        <taxon>Fungi incertae sedis</taxon>
        <taxon>Mucoromycota</taxon>
        <taxon>Glomeromycotina</taxon>
        <taxon>Glomeromycetes</taxon>
        <taxon>Glomerales</taxon>
        <taxon>Glomeraceae</taxon>
        <taxon>Rhizophagus</taxon>
    </lineage>
</organism>
<protein>
    <submittedName>
        <fullName evidence="1">Uncharacterized protein</fullName>
    </submittedName>
</protein>
<reference evidence="1" key="1">
    <citation type="submission" date="2019-10" db="EMBL/GenBank/DDBJ databases">
        <title>Conservation and host-specific expression of non-tandemly repeated heterogenous ribosome RNA gene in arbuscular mycorrhizal fungi.</title>
        <authorList>
            <person name="Maeda T."/>
            <person name="Kobayashi Y."/>
            <person name="Nakagawa T."/>
            <person name="Ezawa T."/>
            <person name="Yamaguchi K."/>
            <person name="Bino T."/>
            <person name="Nishimoto Y."/>
            <person name="Shigenobu S."/>
            <person name="Kawaguchi M."/>
        </authorList>
    </citation>
    <scope>NUCLEOTIDE SEQUENCE</scope>
    <source>
        <strain evidence="1">HR1</strain>
    </source>
</reference>